<sequence>MHQTSAVWQRRTNKIIATGITIIGLTMMLSLIPQCIYIGIVFVSTSLVWLGWMTLRDKQKQQQVDSTGTDQGHHHTTSPVLFLVASNHLRQSPRGPTLPDPNDKPPTYDQIVKLDGLPPDYYTVLTTEKPPRYEDVGGRGGLGWGACASAMDLYSPDLACIHTTQPSLFLHQHQHTDNTTTTTKTTTQPSVTHHQNTTTTQPSVTHQHNTTTTQPTPTQQQQQQQHINTTTTHPSIFFQEPATSWSELGNHQPHQHHQHQGYSAAAHNPAFASDDPTVLPFVLEIKDSAASLPSPTSPATTTTTTAAAAAVSSPPAFQETT</sequence>
<protein>
    <submittedName>
        <fullName evidence="2">Uncharacterized protein</fullName>
    </submittedName>
</protein>
<dbReference type="AlphaFoldDB" id="A0AAE1BHM6"/>
<feature type="compositionally biased region" description="Low complexity" evidence="1">
    <location>
        <begin position="177"/>
        <end position="194"/>
    </location>
</feature>
<dbReference type="EMBL" id="JAWQEG010008116">
    <property type="protein sequence ID" value="KAK3850956.1"/>
    <property type="molecule type" value="Genomic_DNA"/>
</dbReference>
<dbReference type="Proteomes" id="UP001286313">
    <property type="component" value="Unassembled WGS sequence"/>
</dbReference>
<evidence type="ECO:0000256" key="1">
    <source>
        <dbReference type="SAM" id="MobiDB-lite"/>
    </source>
</evidence>
<feature type="region of interest" description="Disordered" evidence="1">
    <location>
        <begin position="289"/>
        <end position="321"/>
    </location>
</feature>
<organism evidence="2 3">
    <name type="scientific">Petrolisthes cinctipes</name>
    <name type="common">Flat porcelain crab</name>
    <dbReference type="NCBI Taxonomy" id="88211"/>
    <lineage>
        <taxon>Eukaryota</taxon>
        <taxon>Metazoa</taxon>
        <taxon>Ecdysozoa</taxon>
        <taxon>Arthropoda</taxon>
        <taxon>Crustacea</taxon>
        <taxon>Multicrustacea</taxon>
        <taxon>Malacostraca</taxon>
        <taxon>Eumalacostraca</taxon>
        <taxon>Eucarida</taxon>
        <taxon>Decapoda</taxon>
        <taxon>Pleocyemata</taxon>
        <taxon>Anomura</taxon>
        <taxon>Galatheoidea</taxon>
        <taxon>Porcellanidae</taxon>
        <taxon>Petrolisthes</taxon>
    </lineage>
</organism>
<comment type="caution">
    <text evidence="2">The sequence shown here is derived from an EMBL/GenBank/DDBJ whole genome shotgun (WGS) entry which is preliminary data.</text>
</comment>
<keyword evidence="3" id="KW-1185">Reference proteome</keyword>
<feature type="region of interest" description="Disordered" evidence="1">
    <location>
        <begin position="175"/>
        <end position="228"/>
    </location>
</feature>
<evidence type="ECO:0000313" key="3">
    <source>
        <dbReference type="Proteomes" id="UP001286313"/>
    </source>
</evidence>
<feature type="compositionally biased region" description="Low complexity" evidence="1">
    <location>
        <begin position="205"/>
        <end position="228"/>
    </location>
</feature>
<evidence type="ECO:0000313" key="2">
    <source>
        <dbReference type="EMBL" id="KAK3850956.1"/>
    </source>
</evidence>
<reference evidence="2" key="1">
    <citation type="submission" date="2023-10" db="EMBL/GenBank/DDBJ databases">
        <title>Genome assemblies of two species of porcelain crab, Petrolisthes cinctipes and Petrolisthes manimaculis (Anomura: Porcellanidae).</title>
        <authorList>
            <person name="Angst P."/>
        </authorList>
    </citation>
    <scope>NUCLEOTIDE SEQUENCE</scope>
    <source>
        <strain evidence="2">PB745_01</strain>
        <tissue evidence="2">Gill</tissue>
    </source>
</reference>
<accession>A0AAE1BHM6</accession>
<name>A0AAE1BHM6_PETCI</name>
<gene>
    <name evidence="2" type="ORF">Pcinc_042364</name>
</gene>
<feature type="compositionally biased region" description="Polar residues" evidence="1">
    <location>
        <begin position="195"/>
        <end position="204"/>
    </location>
</feature>
<proteinExistence type="predicted"/>